<dbReference type="Proteomes" id="UP000766609">
    <property type="component" value="Unassembled WGS sequence"/>
</dbReference>
<comment type="caution">
    <text evidence="3">The sequence shown here is derived from an EMBL/GenBank/DDBJ whole genome shotgun (WGS) entry which is preliminary data.</text>
</comment>
<evidence type="ECO:0000313" key="4">
    <source>
        <dbReference type="Proteomes" id="UP000766609"/>
    </source>
</evidence>
<evidence type="ECO:0000313" key="3">
    <source>
        <dbReference type="EMBL" id="MBY5952032.1"/>
    </source>
</evidence>
<keyword evidence="1" id="KW-0812">Transmembrane</keyword>
<evidence type="ECO:0000256" key="1">
    <source>
        <dbReference type="PROSITE-ProRule" id="PRU01360"/>
    </source>
</evidence>
<keyword evidence="1" id="KW-0472">Membrane</keyword>
<dbReference type="PROSITE" id="PS52016">
    <property type="entry name" value="TONB_DEPENDENT_REC_3"/>
    <property type="match status" value="1"/>
</dbReference>
<reference evidence="3 4" key="1">
    <citation type="submission" date="2021-06" db="EMBL/GenBank/DDBJ databases">
        <title>44 bacteria genomes isolated from Dapeng, Shenzhen.</title>
        <authorList>
            <person name="Zheng W."/>
            <person name="Yu S."/>
            <person name="Huang Y."/>
        </authorList>
    </citation>
    <scope>NUCLEOTIDE SEQUENCE [LARGE SCALE GENOMIC DNA]</scope>
    <source>
        <strain evidence="3 4">DP5N14-6</strain>
    </source>
</reference>
<evidence type="ECO:0000256" key="2">
    <source>
        <dbReference type="SAM" id="SignalP"/>
    </source>
</evidence>
<gene>
    <name evidence="3" type="ORF">KUV23_13665</name>
</gene>
<accession>A0ABS7N6T0</accession>
<keyword evidence="1" id="KW-1134">Transmembrane beta strand</keyword>
<dbReference type="Pfam" id="PF13801">
    <property type="entry name" value="Metal_resist"/>
    <property type="match status" value="1"/>
</dbReference>
<keyword evidence="4" id="KW-1185">Reference proteome</keyword>
<feature type="signal peptide" evidence="2">
    <location>
        <begin position="1"/>
        <end position="18"/>
    </location>
</feature>
<dbReference type="Gene3D" id="1.20.120.1490">
    <property type="match status" value="1"/>
</dbReference>
<dbReference type="InterPro" id="IPR025961">
    <property type="entry name" value="Metal_resist"/>
</dbReference>
<organism evidence="3 4">
    <name type="scientific">Algoriphagus marincola</name>
    <dbReference type="NCBI Taxonomy" id="264027"/>
    <lineage>
        <taxon>Bacteria</taxon>
        <taxon>Pseudomonadati</taxon>
        <taxon>Bacteroidota</taxon>
        <taxon>Cytophagia</taxon>
        <taxon>Cytophagales</taxon>
        <taxon>Cyclobacteriaceae</taxon>
        <taxon>Algoriphagus</taxon>
    </lineage>
</organism>
<name>A0ABS7N6T0_9BACT</name>
<feature type="chain" id="PRO_5046583174" evidence="2">
    <location>
        <begin position="19"/>
        <end position="252"/>
    </location>
</feature>
<dbReference type="RefSeq" id="WP_222584512.1">
    <property type="nucleotide sequence ID" value="NZ_JAHVHP010000002.1"/>
</dbReference>
<keyword evidence="2" id="KW-0732">Signal</keyword>
<comment type="subcellular location">
    <subcellularLocation>
        <location evidence="1">Cell outer membrane</location>
        <topology evidence="1">Multi-pass membrane protein</topology>
    </subcellularLocation>
</comment>
<dbReference type="EMBL" id="JAHVHP010000002">
    <property type="protein sequence ID" value="MBY5952032.1"/>
    <property type="molecule type" value="Genomic_DNA"/>
</dbReference>
<keyword evidence="3" id="KW-0675">Receptor</keyword>
<protein>
    <submittedName>
        <fullName evidence="3">TonB-dependent receptor plug domain-containing protein</fullName>
    </submittedName>
</protein>
<sequence>MKSLFVTALFLLSSLTMAQDIFKKNLYSADQIMEAREKINLTDAQATKIKKIHAENAGEFSTLKWDLDATNAELEKLLEQTPIDQTKVLTVLDKVLKYESQLKRKQLSTLVAIKNELNEEQIEKLSETTRLYGFRSSGSGSASSTLGVSSLRSSQKVVIGYPSASTFSTVSPSSKVNVVVAGADEDDQPLFVIKTDDGTFEKSSMELRDIDPNEIESINVLKDKGATSLYGEKGKNGVIIITLKKGAKAKIK</sequence>
<dbReference type="InterPro" id="IPR039426">
    <property type="entry name" value="TonB-dep_rcpt-like"/>
</dbReference>
<keyword evidence="1" id="KW-0813">Transport</keyword>
<keyword evidence="1" id="KW-0998">Cell outer membrane</keyword>
<comment type="similarity">
    <text evidence="1">Belongs to the TonB-dependent receptor family.</text>
</comment>
<proteinExistence type="inferred from homology"/>
<dbReference type="SUPFAM" id="SSF56935">
    <property type="entry name" value="Porins"/>
    <property type="match status" value="1"/>
</dbReference>